<dbReference type="EMBL" id="Y14023">
    <property type="protein sequence ID" value="CAA74350.1"/>
    <property type="molecule type" value="Genomic_DNA"/>
</dbReference>
<feature type="domain" description="Lantibiotic dehydratase N-terminal" evidence="1">
    <location>
        <begin position="535"/>
        <end position="659"/>
    </location>
</feature>
<protein>
    <submittedName>
        <fullName evidence="3">EciB protein</fullName>
    </submittedName>
</protein>
<dbReference type="InterPro" id="IPR023809">
    <property type="entry name" value="Thiopep_bacteriocin_synth_dom"/>
</dbReference>
<evidence type="ECO:0000259" key="1">
    <source>
        <dbReference type="Pfam" id="PF04738"/>
    </source>
</evidence>
<evidence type="ECO:0000313" key="3">
    <source>
        <dbReference type="EMBL" id="CAA74350.1"/>
    </source>
</evidence>
<dbReference type="Pfam" id="PF14028">
    <property type="entry name" value="Lant_dehydr_C"/>
    <property type="match status" value="1"/>
</dbReference>
<dbReference type="Pfam" id="PF04738">
    <property type="entry name" value="Lant_dehydr_N"/>
    <property type="match status" value="2"/>
</dbReference>
<name>O54222_STAEP</name>
<dbReference type="AlphaFoldDB" id="O54222"/>
<keyword evidence="3" id="KW-0614">Plasmid</keyword>
<geneLocation type="plasmid" evidence="3">
    <name>pCH01</name>
</geneLocation>
<dbReference type="NCBIfam" id="TIGR03891">
    <property type="entry name" value="thiopep_ocin"/>
    <property type="match status" value="1"/>
</dbReference>
<dbReference type="InterPro" id="IPR006827">
    <property type="entry name" value="Lant_deHydtase_N"/>
</dbReference>
<reference evidence="3" key="1">
    <citation type="journal article" date="1998" name="Appl. Environ. Microbiol.">
        <title>Isolation, characterization, and heterologous expression of the novel lantibiotic epicidin 280 and analysis of its biosynthetic gene cluster.</title>
        <authorList>
            <person name="Heidrich C."/>
            <person name="Pag U."/>
            <person name="Josten M."/>
            <person name="Metzger J."/>
            <person name="Jack R.W."/>
            <person name="Bierbaum G."/>
            <person name="Jung G."/>
            <person name="Sahl H.G."/>
        </authorList>
    </citation>
    <scope>NUCLEOTIDE SEQUENCE</scope>
    <source>
        <strain evidence="3">BN 280</strain>
        <plasmid evidence="3">pCH01</plasmid>
    </source>
</reference>
<evidence type="ECO:0000259" key="2">
    <source>
        <dbReference type="Pfam" id="PF14028"/>
    </source>
</evidence>
<proteinExistence type="predicted"/>
<gene>
    <name evidence="3" type="primary">eciB</name>
</gene>
<sequence length="976" mass="117091">MHLFKWYMIREPILEINKLEDIQERRDNNEDKYLNKLIDFIFDNELALPLYHANSNLFNMINNYKRKELSKKKKKNLILSLYNYITRMIFRATPFGFMSSINIGSIKPNEMTVWNNDTQKYNLDLDNRVLYPLLKNLNKDIKNKIYLRKNYYIYKDYTHYYIPYQLNFDKLIVNANNNINIERNELSDFIFSNLDSILYVDLVDLIKTKFNVDSKTVENYLDKLIQENFIISELEEVINHKNKDIYLINFLEKKGVSPTNKYYQMLKSVYQFRVSLKNNYNNKSLNQLMKINETFKKTLGFDSSNIFKVDFVNKYSEINFKEKDIQNIKKVINMLLHLPENYADYLTNYKSEFSEIYGQDEYKNILELLNKNLGIEYTIDNKDNEKFKENIQKSKKNIYSLFSEWEYKAISENQDIVLTDEKIQSIKSLGEPPVDASVDMIFTVTQNENSEYIYHLNDELTSAKVTDMYGRFRYLMNEDFEKALNKFPHDIGIQKVNSNYKHPNPLIQNVKNSDYLSSYSSDFKNYFVFLGNDLNFYLKNKKDETIFIPKISDMHNTDYSPYIIDFLSKIEKQFIKEYWSIENYKSSFVFSPRIVYKNIVISPKKWKLTNFDKMDNYENFKKLFFEKKVELSIPDQFYIINADLKIYIDTQNTWCLELLFKEFKKNEHLNIIEVESNLLNNKKIKEVVFSAKSDICQSINIYEENKNNINLPKEILYITDGWLSVNLYYNENNISKLIGDFFYRKLFENEIFKNSIKYFIRYIDDKKHIRLRIKINIDEINKVAKILKEMVDINYIKSYKIVPYYRETARYGGKEIIDIVEECFEKDSKIVSKYYADKNFSSDDALYFNITNIVDILSYLTNSIDAQIDILSDISHKKENKKIYRKYKNNLMKIVEGDVNKYNIYLNLRKYAYSKLKFVLSDKKINDKKDIILSIVHMFNNRFIGTDRKYEEFVMELLSRTLIDYKNKKEHICNNS</sequence>
<organism evidence="3">
    <name type="scientific">Staphylococcus epidermidis</name>
    <dbReference type="NCBI Taxonomy" id="1282"/>
    <lineage>
        <taxon>Bacteria</taxon>
        <taxon>Bacillati</taxon>
        <taxon>Bacillota</taxon>
        <taxon>Bacilli</taxon>
        <taxon>Bacillales</taxon>
        <taxon>Staphylococcaceae</taxon>
        <taxon>Staphylococcus</taxon>
    </lineage>
</organism>
<feature type="domain" description="Lantibiotic dehydratase N-terminal" evidence="1">
    <location>
        <begin position="46"/>
        <end position="483"/>
    </location>
</feature>
<feature type="domain" description="Thiopeptide-type bacteriocin biosynthesis" evidence="2">
    <location>
        <begin position="722"/>
        <end position="962"/>
    </location>
</feature>
<dbReference type="SMR" id="O54222"/>
<accession>O54222</accession>